<feature type="region of interest" description="Disordered" evidence="4">
    <location>
        <begin position="17"/>
        <end position="66"/>
    </location>
</feature>
<dbReference type="Pfam" id="PF15240">
    <property type="entry name" value="Pro-rich"/>
    <property type="match status" value="1"/>
</dbReference>
<organism evidence="6 7">
    <name type="scientific">Papio anubis</name>
    <name type="common">Olive baboon</name>
    <dbReference type="NCBI Taxonomy" id="9555"/>
    <lineage>
        <taxon>Eukaryota</taxon>
        <taxon>Metazoa</taxon>
        <taxon>Chordata</taxon>
        <taxon>Craniata</taxon>
        <taxon>Vertebrata</taxon>
        <taxon>Euteleostomi</taxon>
        <taxon>Mammalia</taxon>
        <taxon>Eutheria</taxon>
        <taxon>Euarchontoglires</taxon>
        <taxon>Primates</taxon>
        <taxon>Haplorrhini</taxon>
        <taxon>Catarrhini</taxon>
        <taxon>Cercopithecidae</taxon>
        <taxon>Cercopithecinae</taxon>
        <taxon>Papio</taxon>
    </lineage>
</organism>
<keyword evidence="7" id="KW-1185">Reference proteome</keyword>
<evidence type="ECO:0000256" key="5">
    <source>
        <dbReference type="SAM" id="SignalP"/>
    </source>
</evidence>
<keyword evidence="2" id="KW-0964">Secreted</keyword>
<dbReference type="InterPro" id="IPR026086">
    <property type="entry name" value="Pro-rich"/>
</dbReference>
<dbReference type="Ensembl" id="ENSPANT00000049191.2">
    <property type="protein sequence ID" value="ENSPANP00000042252.2"/>
    <property type="gene ID" value="ENSPANG00000003491.3"/>
</dbReference>
<sequence length="66" mass="7363">MLLVLLSVVLLALSSAQSTDNDVISEDFTPTTPGWRKYQHSSRGTNRQDISRTSHAGSNLEFNDRK</sequence>
<name>A0A2I3N2M4_PAPAN</name>
<evidence type="ECO:0000256" key="3">
    <source>
        <dbReference type="ARBA" id="ARBA00022729"/>
    </source>
</evidence>
<feature type="compositionally biased region" description="Polar residues" evidence="4">
    <location>
        <begin position="41"/>
        <end position="66"/>
    </location>
</feature>
<dbReference type="Bgee" id="ENSPANG00000003491">
    <property type="expression patterns" value="Expressed in pyloric antrum and 17 other cell types or tissues"/>
</dbReference>
<feature type="signal peptide" evidence="5">
    <location>
        <begin position="1"/>
        <end position="16"/>
    </location>
</feature>
<evidence type="ECO:0000256" key="2">
    <source>
        <dbReference type="ARBA" id="ARBA00022525"/>
    </source>
</evidence>
<evidence type="ECO:0000256" key="1">
    <source>
        <dbReference type="ARBA" id="ARBA00004613"/>
    </source>
</evidence>
<proteinExistence type="predicted"/>
<evidence type="ECO:0000313" key="7">
    <source>
        <dbReference type="Proteomes" id="UP000028761"/>
    </source>
</evidence>
<dbReference type="Proteomes" id="UP000028761">
    <property type="component" value="Chromosome 9"/>
</dbReference>
<feature type="compositionally biased region" description="Polar residues" evidence="4">
    <location>
        <begin position="17"/>
        <end position="32"/>
    </location>
</feature>
<dbReference type="GeneTree" id="ENSGT01050000248352"/>
<keyword evidence="3 5" id="KW-0732">Signal</keyword>
<reference evidence="6" key="3">
    <citation type="submission" date="2025-09" db="UniProtKB">
        <authorList>
            <consortium name="Ensembl"/>
        </authorList>
    </citation>
    <scope>IDENTIFICATION</scope>
</reference>
<dbReference type="GO" id="GO:0005576">
    <property type="term" value="C:extracellular region"/>
    <property type="evidence" value="ECO:0007669"/>
    <property type="project" value="UniProtKB-SubCell"/>
</dbReference>
<reference evidence="6 7" key="1">
    <citation type="submission" date="2012-03" db="EMBL/GenBank/DDBJ databases">
        <title>Whole Genome Assembly of Papio anubis.</title>
        <authorList>
            <person name="Liu Y.L."/>
            <person name="Abraham K.A."/>
            <person name="Akbar H.A."/>
            <person name="Ali S.A."/>
            <person name="Anosike U.A."/>
            <person name="Aqrawi P.A."/>
            <person name="Arias F.A."/>
            <person name="Attaway T.A."/>
            <person name="Awwad R.A."/>
            <person name="Babu C.B."/>
            <person name="Bandaranaike D.B."/>
            <person name="Battles P.B."/>
            <person name="Bell A.B."/>
            <person name="Beltran B.B."/>
            <person name="Berhane-Mersha D.B."/>
            <person name="Bess C.B."/>
            <person name="Bickham C.B."/>
            <person name="Bolden T.B."/>
            <person name="Carter K.C."/>
            <person name="Chau D.C."/>
            <person name="Chavez A.C."/>
            <person name="Clerc-Blankenburg K.C."/>
            <person name="Coyle M.C."/>
            <person name="Dao M.D."/>
            <person name="Davila M.L.D."/>
            <person name="Davy-Carroll L.D."/>
            <person name="Denson S.D."/>
            <person name="Dinh H.D."/>
            <person name="Fernandez S.F."/>
            <person name="Fernando P.F."/>
            <person name="Forbes L.F."/>
            <person name="Francis C.F."/>
            <person name="Francisco L.F."/>
            <person name="Fu Q.F."/>
            <person name="Garcia-Iii R.G."/>
            <person name="Garrett T.G."/>
            <person name="Gross S.G."/>
            <person name="Gubbala S.G."/>
            <person name="Hirani K.H."/>
            <person name="Hogues M.H."/>
            <person name="Hollins B.H."/>
            <person name="Jackson L.J."/>
            <person name="Javaid M.J."/>
            <person name="Jhangiani S.J."/>
            <person name="Johnson A.J."/>
            <person name="Johnson B.J."/>
            <person name="Jones J.J."/>
            <person name="Joshi V.J."/>
            <person name="Kalu J.K."/>
            <person name="Khan N.K."/>
            <person name="Korchina V.K."/>
            <person name="Kovar C.K."/>
            <person name="Lago L.L."/>
            <person name="Lara F.L."/>
            <person name="Le T.-K.L."/>
            <person name="Lee S.L."/>
            <person name="Legall-Iii F.L."/>
            <person name="Lemon S.L."/>
            <person name="Liu J.L."/>
            <person name="Liu Y.-S.L."/>
            <person name="Liyanage D.L."/>
            <person name="Lopez J.L."/>
            <person name="Lorensuhewa L.L."/>
            <person name="Mata R.M."/>
            <person name="Mathew T.M."/>
            <person name="Mercado C.M."/>
            <person name="Mercado I.M."/>
            <person name="Morales K.M."/>
            <person name="Morgan M.M."/>
            <person name="Munidasa M.M."/>
            <person name="Ngo D.N."/>
            <person name="Nguyen L.N."/>
            <person name="Nguyen T.N."/>
            <person name="Nguyen N.N."/>
            <person name="Obregon M.O."/>
            <person name="Okwuonu G.O."/>
            <person name="Ongeri F.O."/>
            <person name="Onwere C.O."/>
            <person name="Osifeso I.O."/>
            <person name="Parra A.P."/>
            <person name="Patil S.P."/>
            <person name="Perez A.P."/>
            <person name="Perez Y.P."/>
            <person name="Pham C.P."/>
            <person name="Pu L.-L.P."/>
            <person name="Puazo M.P."/>
            <person name="Quiroz J.Q."/>
            <person name="Rouhana J.R."/>
            <person name="Ruiz M.R."/>
            <person name="Ruiz S.-J.R."/>
            <person name="Saada N.S."/>
            <person name="Santibanez J.S."/>
            <person name="Scheel M.S."/>
            <person name="Schneider B.S."/>
            <person name="Simmons D.S."/>
            <person name="Sisson I.S."/>
            <person name="Tang L.-Y.T."/>
            <person name="Thornton R.T."/>
            <person name="Tisius J.T."/>
            <person name="Toledanes G.T."/>
            <person name="Trejos Z.T."/>
            <person name="Usmani K.U."/>
            <person name="Varghese R.V."/>
            <person name="Vattathil S.V."/>
            <person name="Vee V.V."/>
            <person name="Walker D.W."/>
            <person name="Weissenberger G.W."/>
            <person name="White C.W."/>
            <person name="Williams A.W."/>
            <person name="Woodworth J.W."/>
            <person name="Wright R.W."/>
            <person name="Zhu Y.Z."/>
            <person name="Han Y.H."/>
            <person name="Newsham I.N."/>
            <person name="Nazareth L.N."/>
            <person name="Worley K.W."/>
            <person name="Muzny D.M."/>
            <person name="Rogers J.R."/>
            <person name="Gibbs R.G."/>
        </authorList>
    </citation>
    <scope>NUCLEOTIDE SEQUENCE [LARGE SCALE GENOMIC DNA]</scope>
</reference>
<evidence type="ECO:0000313" key="6">
    <source>
        <dbReference type="Ensembl" id="ENSPANP00000042252.2"/>
    </source>
</evidence>
<comment type="subcellular location">
    <subcellularLocation>
        <location evidence="1">Secreted</location>
    </subcellularLocation>
</comment>
<dbReference type="AlphaFoldDB" id="A0A2I3N2M4"/>
<feature type="chain" id="PRO_5035302773" evidence="5">
    <location>
        <begin position="17"/>
        <end position="66"/>
    </location>
</feature>
<accession>A0A2I3N2M4</accession>
<dbReference type="ExpressionAtlas" id="A0A2I3N2M4">
    <property type="expression patterns" value="baseline"/>
</dbReference>
<protein>
    <submittedName>
        <fullName evidence="6">Uncharacterized protein</fullName>
    </submittedName>
</protein>
<evidence type="ECO:0000256" key="4">
    <source>
        <dbReference type="SAM" id="MobiDB-lite"/>
    </source>
</evidence>
<reference evidence="6" key="2">
    <citation type="submission" date="2025-08" db="UniProtKB">
        <authorList>
            <consortium name="Ensembl"/>
        </authorList>
    </citation>
    <scope>IDENTIFICATION</scope>
</reference>